<evidence type="ECO:0000259" key="2">
    <source>
        <dbReference type="Pfam" id="PF03449"/>
    </source>
</evidence>
<dbReference type="EMBL" id="LBSA01000005">
    <property type="protein sequence ID" value="KKQ10390.1"/>
    <property type="molecule type" value="Genomic_DNA"/>
</dbReference>
<dbReference type="GO" id="GO:0003677">
    <property type="term" value="F:DNA binding"/>
    <property type="evidence" value="ECO:0007669"/>
    <property type="project" value="InterPro"/>
</dbReference>
<evidence type="ECO:0000256" key="1">
    <source>
        <dbReference type="SAM" id="Coils"/>
    </source>
</evidence>
<dbReference type="Proteomes" id="UP000034492">
    <property type="component" value="Unassembled WGS sequence"/>
</dbReference>
<dbReference type="Gene3D" id="1.10.287.180">
    <property type="entry name" value="Transcription elongation factor, GreA/GreB, N-terminal domain"/>
    <property type="match status" value="1"/>
</dbReference>
<dbReference type="GO" id="GO:0032784">
    <property type="term" value="P:regulation of DNA-templated transcription elongation"/>
    <property type="evidence" value="ECO:0007669"/>
    <property type="project" value="InterPro"/>
</dbReference>
<gene>
    <name evidence="3" type="ORF">US19_C0005G0002</name>
</gene>
<evidence type="ECO:0000313" key="3">
    <source>
        <dbReference type="EMBL" id="KKQ10390.1"/>
    </source>
</evidence>
<organism evidence="3 4">
    <name type="scientific">Candidatus Daviesbacteria bacterium GW2011_GWB1_36_5</name>
    <dbReference type="NCBI Taxonomy" id="1618426"/>
    <lineage>
        <taxon>Bacteria</taxon>
        <taxon>Candidatus Daviesiibacteriota</taxon>
    </lineage>
</organism>
<proteinExistence type="predicted"/>
<dbReference type="AlphaFoldDB" id="A0A0G0FA41"/>
<dbReference type="SUPFAM" id="SSF46557">
    <property type="entry name" value="GreA transcript cleavage protein, N-terminal domain"/>
    <property type="match status" value="1"/>
</dbReference>
<dbReference type="InterPro" id="IPR022691">
    <property type="entry name" value="Tscrpt_elong_fac_GreA/B_N"/>
</dbReference>
<feature type="domain" description="Transcription elongation factor GreA/GreB N-terminal" evidence="2">
    <location>
        <begin position="9"/>
        <end position="66"/>
    </location>
</feature>
<accession>A0A0G0FA41</accession>
<reference evidence="3 4" key="1">
    <citation type="journal article" date="2015" name="Nature">
        <title>rRNA introns, odd ribosomes, and small enigmatic genomes across a large radiation of phyla.</title>
        <authorList>
            <person name="Brown C.T."/>
            <person name="Hug L.A."/>
            <person name="Thomas B.C."/>
            <person name="Sharon I."/>
            <person name="Castelle C.J."/>
            <person name="Singh A."/>
            <person name="Wilkins M.J."/>
            <person name="Williams K.H."/>
            <person name="Banfield J.F."/>
        </authorList>
    </citation>
    <scope>NUCLEOTIDE SEQUENCE [LARGE SCALE GENOMIC DNA]</scope>
</reference>
<feature type="coiled-coil region" evidence="1">
    <location>
        <begin position="43"/>
        <end position="70"/>
    </location>
</feature>
<keyword evidence="1" id="KW-0175">Coiled coil</keyword>
<evidence type="ECO:0000313" key="4">
    <source>
        <dbReference type="Proteomes" id="UP000034492"/>
    </source>
</evidence>
<dbReference type="Pfam" id="PF03449">
    <property type="entry name" value="GreA_GreB_N"/>
    <property type="match status" value="1"/>
</dbReference>
<protein>
    <recommendedName>
        <fullName evidence="2">Transcription elongation factor GreA/GreB N-terminal domain-containing protein</fullName>
    </recommendedName>
</protein>
<comment type="caution">
    <text evidence="3">The sequence shown here is derived from an EMBL/GenBank/DDBJ whole genome shotgun (WGS) entry which is preliminary data.</text>
</comment>
<name>A0A0G0FA41_9BACT</name>
<sequence length="73" mass="8534">MEKLSISDWKKKLKMLEEEDLPKAMARVGESASTGDWNENAEFEDAERQLEVIRQRINDIRSLIKSLEAKKKK</sequence>
<dbReference type="InterPro" id="IPR036805">
    <property type="entry name" value="Tscrpt_elong_fac_GreA/B_N_sf"/>
</dbReference>